<dbReference type="EMBL" id="FRCZ01000009">
    <property type="protein sequence ID" value="SHN34876.1"/>
    <property type="molecule type" value="Genomic_DNA"/>
</dbReference>
<proteinExistence type="predicted"/>
<dbReference type="GO" id="GO:0003700">
    <property type="term" value="F:DNA-binding transcription factor activity"/>
    <property type="evidence" value="ECO:0007669"/>
    <property type="project" value="InterPro"/>
</dbReference>
<dbReference type="PROSITE" id="PS00041">
    <property type="entry name" value="HTH_ARAC_FAMILY_1"/>
    <property type="match status" value="1"/>
</dbReference>
<dbReference type="InterPro" id="IPR020449">
    <property type="entry name" value="Tscrpt_reg_AraC-type_HTH"/>
</dbReference>
<dbReference type="RefSeq" id="WP_073203156.1">
    <property type="nucleotide sequence ID" value="NZ_FRCZ01000009.1"/>
</dbReference>
<dbReference type="PRINTS" id="PR00032">
    <property type="entry name" value="HTHARAC"/>
</dbReference>
<evidence type="ECO:0000313" key="5">
    <source>
        <dbReference type="EMBL" id="SHN34876.1"/>
    </source>
</evidence>
<evidence type="ECO:0000259" key="4">
    <source>
        <dbReference type="PROSITE" id="PS01124"/>
    </source>
</evidence>
<name>A0A1M7QT38_9BACI</name>
<sequence>MKSYLFDHNYNFCIKEINFVLERTPNKDWKIDGIINRNYFILAFCNKGISHYYFNNHEHQINQGDLLLFEKGVSHSAYSDPDNPWEFYTVQFDIQFFNPVSEENFQQLSNIISSSNPFEYSALFTKLNHMWTGKKQGYLIKCRSILLEILYQMIRENSFNDYKMNHTIPIEEIMNYIQDNYQKTFSIEQLANQTQFSTSHFRVIFKKVTGYTVLQYQNHIKISKAKDLLLSGEYNVSEVATLVGFGNVYYFSRLFKKTTGFNPSSYIQK</sequence>
<evidence type="ECO:0000256" key="2">
    <source>
        <dbReference type="ARBA" id="ARBA00023125"/>
    </source>
</evidence>
<protein>
    <submittedName>
        <fullName evidence="5">AraC-type DNA-binding protein</fullName>
    </submittedName>
</protein>
<keyword evidence="1" id="KW-0805">Transcription regulation</keyword>
<dbReference type="Pfam" id="PF12833">
    <property type="entry name" value="HTH_18"/>
    <property type="match status" value="1"/>
</dbReference>
<evidence type="ECO:0000256" key="3">
    <source>
        <dbReference type="ARBA" id="ARBA00023163"/>
    </source>
</evidence>
<dbReference type="InterPro" id="IPR018060">
    <property type="entry name" value="HTH_AraC"/>
</dbReference>
<dbReference type="SUPFAM" id="SSF51215">
    <property type="entry name" value="Regulatory protein AraC"/>
    <property type="match status" value="1"/>
</dbReference>
<gene>
    <name evidence="5" type="ORF">SAMN05216179_3554</name>
</gene>
<dbReference type="PROSITE" id="PS01124">
    <property type="entry name" value="HTH_ARAC_FAMILY_2"/>
    <property type="match status" value="1"/>
</dbReference>
<dbReference type="Proteomes" id="UP000184184">
    <property type="component" value="Unassembled WGS sequence"/>
</dbReference>
<dbReference type="InterPro" id="IPR003313">
    <property type="entry name" value="AraC-bd"/>
</dbReference>
<feature type="domain" description="HTH araC/xylS-type" evidence="4">
    <location>
        <begin position="171"/>
        <end position="269"/>
    </location>
</feature>
<organism evidence="5 6">
    <name type="scientific">Gracilibacillus kekensis</name>
    <dbReference type="NCBI Taxonomy" id="1027249"/>
    <lineage>
        <taxon>Bacteria</taxon>
        <taxon>Bacillati</taxon>
        <taxon>Bacillota</taxon>
        <taxon>Bacilli</taxon>
        <taxon>Bacillales</taxon>
        <taxon>Bacillaceae</taxon>
        <taxon>Gracilibacillus</taxon>
    </lineage>
</organism>
<reference evidence="5 6" key="1">
    <citation type="submission" date="2016-11" db="EMBL/GenBank/DDBJ databases">
        <authorList>
            <person name="Jaros S."/>
            <person name="Januszkiewicz K."/>
            <person name="Wedrychowicz H."/>
        </authorList>
    </citation>
    <scope>NUCLEOTIDE SEQUENCE [LARGE SCALE GENOMIC DNA]</scope>
    <source>
        <strain evidence="5 6">CGMCC 1.10681</strain>
    </source>
</reference>
<dbReference type="InterPro" id="IPR018062">
    <property type="entry name" value="HTH_AraC-typ_CS"/>
</dbReference>
<dbReference type="InterPro" id="IPR037923">
    <property type="entry name" value="HTH-like"/>
</dbReference>
<dbReference type="PANTHER" id="PTHR43280">
    <property type="entry name" value="ARAC-FAMILY TRANSCRIPTIONAL REGULATOR"/>
    <property type="match status" value="1"/>
</dbReference>
<evidence type="ECO:0000313" key="6">
    <source>
        <dbReference type="Proteomes" id="UP000184184"/>
    </source>
</evidence>
<dbReference type="OrthoDB" id="9807321at2"/>
<keyword evidence="6" id="KW-1185">Reference proteome</keyword>
<dbReference type="SMART" id="SM00342">
    <property type="entry name" value="HTH_ARAC"/>
    <property type="match status" value="1"/>
</dbReference>
<dbReference type="PANTHER" id="PTHR43280:SF30">
    <property type="entry name" value="MMSAB OPERON REGULATORY PROTEIN"/>
    <property type="match status" value="1"/>
</dbReference>
<keyword evidence="2 5" id="KW-0238">DNA-binding</keyword>
<dbReference type="Pfam" id="PF02311">
    <property type="entry name" value="AraC_binding"/>
    <property type="match status" value="1"/>
</dbReference>
<dbReference type="GO" id="GO:0043565">
    <property type="term" value="F:sequence-specific DNA binding"/>
    <property type="evidence" value="ECO:0007669"/>
    <property type="project" value="InterPro"/>
</dbReference>
<dbReference type="SUPFAM" id="SSF46689">
    <property type="entry name" value="Homeodomain-like"/>
    <property type="match status" value="2"/>
</dbReference>
<dbReference type="Gene3D" id="1.10.10.60">
    <property type="entry name" value="Homeodomain-like"/>
    <property type="match status" value="2"/>
</dbReference>
<dbReference type="AlphaFoldDB" id="A0A1M7QT38"/>
<keyword evidence="3" id="KW-0804">Transcription</keyword>
<accession>A0A1M7QT38</accession>
<evidence type="ECO:0000256" key="1">
    <source>
        <dbReference type="ARBA" id="ARBA00023015"/>
    </source>
</evidence>
<dbReference type="STRING" id="1027249.SAMN05216179_3554"/>
<dbReference type="InterPro" id="IPR009057">
    <property type="entry name" value="Homeodomain-like_sf"/>
</dbReference>